<evidence type="ECO:0000313" key="4">
    <source>
        <dbReference type="Proteomes" id="UP000663865"/>
    </source>
</evidence>
<feature type="region of interest" description="Disordered" evidence="1">
    <location>
        <begin position="565"/>
        <end position="584"/>
    </location>
</feature>
<dbReference type="Proteomes" id="UP000663838">
    <property type="component" value="Unassembled WGS sequence"/>
</dbReference>
<proteinExistence type="predicted"/>
<feature type="compositionally biased region" description="Basic and acidic residues" evidence="1">
    <location>
        <begin position="1185"/>
        <end position="1201"/>
    </location>
</feature>
<feature type="region of interest" description="Disordered" evidence="1">
    <location>
        <begin position="589"/>
        <end position="624"/>
    </location>
</feature>
<comment type="caution">
    <text evidence="2">The sequence shown here is derived from an EMBL/GenBank/DDBJ whole genome shotgun (WGS) entry which is preliminary data.</text>
</comment>
<feature type="region of interest" description="Disordered" evidence="1">
    <location>
        <begin position="1"/>
        <end position="51"/>
    </location>
</feature>
<feature type="region of interest" description="Disordered" evidence="1">
    <location>
        <begin position="374"/>
        <end position="433"/>
    </location>
</feature>
<evidence type="ECO:0000313" key="2">
    <source>
        <dbReference type="EMBL" id="CAF3400349.1"/>
    </source>
</evidence>
<feature type="compositionally biased region" description="Basic and acidic residues" evidence="1">
    <location>
        <begin position="642"/>
        <end position="651"/>
    </location>
</feature>
<reference evidence="2" key="1">
    <citation type="submission" date="2021-02" db="EMBL/GenBank/DDBJ databases">
        <authorList>
            <person name="Nowell W R."/>
        </authorList>
    </citation>
    <scope>NUCLEOTIDE SEQUENCE</scope>
</reference>
<feature type="compositionally biased region" description="Polar residues" evidence="1">
    <location>
        <begin position="327"/>
        <end position="339"/>
    </location>
</feature>
<feature type="compositionally biased region" description="Polar residues" evidence="1">
    <location>
        <begin position="570"/>
        <end position="584"/>
    </location>
</feature>
<organism evidence="2 4">
    <name type="scientific">Rotaria socialis</name>
    <dbReference type="NCBI Taxonomy" id="392032"/>
    <lineage>
        <taxon>Eukaryota</taxon>
        <taxon>Metazoa</taxon>
        <taxon>Spiralia</taxon>
        <taxon>Gnathifera</taxon>
        <taxon>Rotifera</taxon>
        <taxon>Eurotatoria</taxon>
        <taxon>Bdelloidea</taxon>
        <taxon>Philodinida</taxon>
        <taxon>Philodinidae</taxon>
        <taxon>Rotaria</taxon>
    </lineage>
</organism>
<evidence type="ECO:0000313" key="3">
    <source>
        <dbReference type="EMBL" id="CAF4788962.1"/>
    </source>
</evidence>
<feature type="region of interest" description="Disordered" evidence="1">
    <location>
        <begin position="1056"/>
        <end position="1082"/>
    </location>
</feature>
<dbReference type="Proteomes" id="UP000663865">
    <property type="component" value="Unassembled WGS sequence"/>
</dbReference>
<feature type="compositionally biased region" description="Polar residues" evidence="1">
    <location>
        <begin position="1136"/>
        <end position="1160"/>
    </location>
</feature>
<feature type="region of interest" description="Disordered" evidence="1">
    <location>
        <begin position="638"/>
        <end position="689"/>
    </location>
</feature>
<sequence length="1468" mass="163788">MLFGGPHESSSDEDFSETDTTATTSSSASYVTSKTTTTDSWHDVKSDTEQQSEIIKQLEQIKDTDVNGPTLDEEDKALIRSIDDRYFGGDSMETESITIIEHEAPSVTSDDDNEQHTTNESVNLRASANFELTTPVAGAIIQENTDSCNVRCLSSNTDKEQIPTNSILINDEPTHIQNQTVTTLTDTVANGADHFNYKRFDTLCHQNIRNEPILNQQSTSLRRDGTIPNDKSSSQPQNIGSETLLNSQPTPWINPYWNTKTTQNLTSIGDKFELTTSSIDTGENSLPQHHESELTVSNKPDESFFHSSSNKSELENVVHHEDEHRSLLSNDAKSNQPQTLTTGALEESSKNNSNSNNKNNALDITLLNNQQVEGCERPAGNDNQTSLPEFSRRTTHPTSTLNPVNEQSKTAASSLARDSTLQDQSLKEKEADSLTSIQTTIRFTDNPSVNPVKTPNSICSKQEDKIFENPYWKDRRLDPIDYSTPEFAPKLITLSEDKISSAATQIETDNKPFENPYWKDKTLTVVPTTTLEVQKNDNPHITDTTSLVEPSTKQKVIAFENPSWEDENLHSNISNTPETPSTNVISVEEKNTATETSTKKERTSFDNPKWNDTKTDSILPTNPEVKSEVNLPTTVISTEFDPTPKAHDKPFENPYWKDNTPTQLPAATQEAPPKDNLSSRNTTTVTDASTKLQEKPFENPYWKDNKSVVLSSVTQEVPQKDNLSDRNATPVTDASVKLQEKPFENPYWKDNKTVVVPSVTPELQQTANFPGRNTTPVTDASVKLQEKSFDNPYWKDNKSVVVSSVTQEVPPKDNLPGRNTTPTADISGKVQEKSFKNPYWKEDKSVVVPSVTPEAQPKANLLAKNTSAVTDTSAKTLNKLFENPYWKDNKPVVVPSGTQEVPPPANFLVTNITPVTDASVKVLNKQFENPYWKDNKSVVAPSVTQKVQPKANLLAGNATGVTDTSGKVLDKPFESPYWKENKADLIKTGMTHNRRTEIIAREEKKPLHITCWALEDEVFEIVCPESEIDISLLSQVEAFDKPYWKNTKPVIVTLSKSQESAAENRRRENDEPTTVSDVRSEEKALKNSLWNEKETRDSLASKSVGRLFENNNWDQCAPQVRVTALSKPQTIPKEYSSVQDNKSQQMDSSKQDAESWQNPYWPSEPSKIRSGENSTSQVVTIGKVQDTKDAKQTDRAAEDPYSKATSKRKQNSKTIELLSAWVFDNTSPADHTVPPIPPFYKRVFPPETPPASVRSVVTITDKKLQTSKPSTQYSSSNVFYDSGSDMSTFTFDQEKIAHHHTLLPSTNVSKNTIDSFVPSSLTNKNPVLVNGKNDATVAHQMNTMSSDLLRNKTALLLPVDNTVPSTAATTSSNIEWFKFPPDSRMGHESSINDLTPEEILEVQNVLRLLETNPNAIPTIQKPYKVQNFHANNVEVPDLQFSNLSTNNNINQLTQKLLPPSSTHIQNYR</sequence>
<feature type="region of interest" description="Disordered" evidence="1">
    <location>
        <begin position="1125"/>
        <end position="1209"/>
    </location>
</feature>
<gene>
    <name evidence="2" type="ORF">KIK155_LOCUS8053</name>
    <name evidence="3" type="ORF">TOA249_LOCUS22616</name>
</gene>
<protein>
    <submittedName>
        <fullName evidence="2">Uncharacterized protein</fullName>
    </submittedName>
</protein>
<feature type="compositionally biased region" description="Polar residues" evidence="1">
    <location>
        <begin position="396"/>
        <end position="424"/>
    </location>
</feature>
<feature type="region of interest" description="Disordered" evidence="1">
    <location>
        <begin position="278"/>
        <end position="339"/>
    </location>
</feature>
<feature type="compositionally biased region" description="Polar residues" evidence="1">
    <location>
        <begin position="676"/>
        <end position="689"/>
    </location>
</feature>
<accession>A0A818A3V5</accession>
<feature type="region of interest" description="Disordered" evidence="1">
    <location>
        <begin position="807"/>
        <end position="834"/>
    </location>
</feature>
<feature type="compositionally biased region" description="Basic and acidic residues" evidence="1">
    <location>
        <begin position="288"/>
        <end position="304"/>
    </location>
</feature>
<evidence type="ECO:0000256" key="1">
    <source>
        <dbReference type="SAM" id="MobiDB-lite"/>
    </source>
</evidence>
<feature type="region of interest" description="Disordered" evidence="1">
    <location>
        <begin position="214"/>
        <end position="258"/>
    </location>
</feature>
<name>A0A818A3V5_9BILA</name>
<dbReference type="EMBL" id="CAJNYV010001071">
    <property type="protein sequence ID" value="CAF3400349.1"/>
    <property type="molecule type" value="Genomic_DNA"/>
</dbReference>
<feature type="compositionally biased region" description="Polar residues" evidence="1">
    <location>
        <begin position="278"/>
        <end position="287"/>
    </location>
</feature>
<feature type="compositionally biased region" description="Low complexity" evidence="1">
    <location>
        <begin position="18"/>
        <end position="39"/>
    </location>
</feature>
<feature type="compositionally biased region" description="Polar residues" evidence="1">
    <location>
        <begin position="229"/>
        <end position="258"/>
    </location>
</feature>
<dbReference type="EMBL" id="CAJOBS010002075">
    <property type="protein sequence ID" value="CAF4788962.1"/>
    <property type="molecule type" value="Genomic_DNA"/>
</dbReference>
<feature type="compositionally biased region" description="Basic and acidic residues" evidence="1">
    <location>
        <begin position="312"/>
        <end position="326"/>
    </location>
</feature>
<feature type="compositionally biased region" description="Basic and acidic residues" evidence="1">
    <location>
        <begin position="589"/>
        <end position="615"/>
    </location>
</feature>